<dbReference type="PANTHER" id="PTHR42856">
    <property type="entry name" value="ACYL-COENZYME A THIOESTERASE PAAI"/>
    <property type="match status" value="1"/>
</dbReference>
<protein>
    <submittedName>
        <fullName evidence="4">Acyl-coenzyme A thioesterase PaaI</fullName>
        <ecNumber evidence="4">3.1.2.-</ecNumber>
    </submittedName>
</protein>
<evidence type="ECO:0000256" key="2">
    <source>
        <dbReference type="ARBA" id="ARBA00022801"/>
    </source>
</evidence>
<evidence type="ECO:0000313" key="4">
    <source>
        <dbReference type="EMBL" id="CRL10597.1"/>
    </source>
</evidence>
<dbReference type="SUPFAM" id="SSF54637">
    <property type="entry name" value="Thioesterase/thiol ester dehydrase-isomerase"/>
    <property type="match status" value="1"/>
</dbReference>
<dbReference type="OrthoDB" id="32575at2"/>
<dbReference type="STRING" id="481446.NIT7645_00073"/>
<dbReference type="CDD" id="cd03443">
    <property type="entry name" value="PaaI_thioesterase"/>
    <property type="match status" value="1"/>
</dbReference>
<dbReference type="PANTHER" id="PTHR42856:SF1">
    <property type="entry name" value="ACYL-COENZYME A THIOESTERASE PAAI"/>
    <property type="match status" value="1"/>
</dbReference>
<keyword evidence="2 4" id="KW-0378">Hydrolase</keyword>
<name>A0A0H5D000_9RHOB</name>
<evidence type="ECO:0000256" key="1">
    <source>
        <dbReference type="ARBA" id="ARBA00008324"/>
    </source>
</evidence>
<dbReference type="NCBIfam" id="TIGR00369">
    <property type="entry name" value="unchar_dom_1"/>
    <property type="match status" value="1"/>
</dbReference>
<dbReference type="Pfam" id="PF03061">
    <property type="entry name" value="4HBT"/>
    <property type="match status" value="1"/>
</dbReference>
<reference evidence="4 5" key="1">
    <citation type="submission" date="2015-05" db="EMBL/GenBank/DDBJ databases">
        <authorList>
            <person name="Rodrigo-Torres Lidia"/>
            <person name="Arahal R.David."/>
        </authorList>
    </citation>
    <scope>NUCLEOTIDE SEQUENCE [LARGE SCALE GENOMIC DNA]</scope>
    <source>
        <strain evidence="4 5">CECT 7321</strain>
    </source>
</reference>
<dbReference type="AlphaFoldDB" id="A0A0H5D000"/>
<dbReference type="EC" id="3.1.2.-" evidence="4"/>
<accession>A0A0H5D000</accession>
<evidence type="ECO:0000313" key="5">
    <source>
        <dbReference type="Proteomes" id="UP000043764"/>
    </source>
</evidence>
<gene>
    <name evidence="4" type="primary">paaI</name>
    <name evidence="4" type="ORF">NIT7321_01443</name>
</gene>
<organism evidence="4 5">
    <name type="scientific">Phaeobacter italicus</name>
    <dbReference type="NCBI Taxonomy" id="481446"/>
    <lineage>
        <taxon>Bacteria</taxon>
        <taxon>Pseudomonadati</taxon>
        <taxon>Pseudomonadota</taxon>
        <taxon>Alphaproteobacteria</taxon>
        <taxon>Rhodobacterales</taxon>
        <taxon>Roseobacteraceae</taxon>
        <taxon>Phaeobacter</taxon>
    </lineage>
</organism>
<comment type="similarity">
    <text evidence="1">Belongs to the thioesterase PaaI family.</text>
</comment>
<dbReference type="InterPro" id="IPR011973">
    <property type="entry name" value="PaaD"/>
</dbReference>
<keyword evidence="5" id="KW-1185">Reference proteome</keyword>
<dbReference type="InterPro" id="IPR029069">
    <property type="entry name" value="HotDog_dom_sf"/>
</dbReference>
<dbReference type="Gene3D" id="3.10.129.10">
    <property type="entry name" value="Hotdog Thioesterase"/>
    <property type="match status" value="1"/>
</dbReference>
<dbReference type="InterPro" id="IPR006683">
    <property type="entry name" value="Thioestr_dom"/>
</dbReference>
<dbReference type="InterPro" id="IPR003736">
    <property type="entry name" value="PAAI_dom"/>
</dbReference>
<dbReference type="GO" id="GO:0016289">
    <property type="term" value="F:acyl-CoA hydrolase activity"/>
    <property type="evidence" value="ECO:0007669"/>
    <property type="project" value="TreeGrafter"/>
</dbReference>
<sequence length="145" mass="15582">MTPKERAEKSAAAMWADDHASKWAGMEITHVDEGAATLELTVTQHHCNGHGICHGGVTFMLADSAFAFACNSRNQATVAQHNVISYTAPGRLGDRLIATATELSLTGRSGIYDVTVTNQDGTKIAEFRGFSRAIKGQLFDEKQGD</sequence>
<dbReference type="RefSeq" id="WP_008562757.1">
    <property type="nucleotide sequence ID" value="NZ_CANLNU010000015.1"/>
</dbReference>
<dbReference type="FunFam" id="3.10.129.10:FF:000022">
    <property type="entry name" value="Phenylacetic acid degradation protein"/>
    <property type="match status" value="1"/>
</dbReference>
<feature type="domain" description="Thioesterase" evidence="3">
    <location>
        <begin position="50"/>
        <end position="124"/>
    </location>
</feature>
<evidence type="ECO:0000259" key="3">
    <source>
        <dbReference type="Pfam" id="PF03061"/>
    </source>
</evidence>
<dbReference type="Proteomes" id="UP000043764">
    <property type="component" value="Unassembled WGS sequence"/>
</dbReference>
<dbReference type="NCBIfam" id="TIGR02286">
    <property type="entry name" value="PaaD"/>
    <property type="match status" value="1"/>
</dbReference>
<dbReference type="EMBL" id="CVRL01000013">
    <property type="protein sequence ID" value="CRL10597.1"/>
    <property type="molecule type" value="Genomic_DNA"/>
</dbReference>
<dbReference type="InterPro" id="IPR052723">
    <property type="entry name" value="Acyl-CoA_thioesterase_PaaI"/>
</dbReference>
<proteinExistence type="inferred from homology"/>